<dbReference type="EMBL" id="MIJD01000212">
    <property type="protein sequence ID" value="OPE52110.1"/>
    <property type="molecule type" value="Genomic_DNA"/>
</dbReference>
<name>A0A1T3WDY2_9MYCO</name>
<dbReference type="SUPFAM" id="SSF160935">
    <property type="entry name" value="VPA0735-like"/>
    <property type="match status" value="1"/>
</dbReference>
<dbReference type="Pfam" id="PF06742">
    <property type="entry name" value="DUF1214"/>
    <property type="match status" value="1"/>
</dbReference>
<feature type="domain" description="DUF1214" evidence="1">
    <location>
        <begin position="4"/>
        <end position="57"/>
    </location>
</feature>
<evidence type="ECO:0000313" key="2">
    <source>
        <dbReference type="EMBL" id="OPE52110.1"/>
    </source>
</evidence>
<sequence length="73" mass="7981">KDGYFEPNPQGAYSLNNITAVKDPDGSTVIQFGGSGAANLLPITEGWNYLVRLYRPRPEILDGSWTFPAARPV</sequence>
<dbReference type="RefSeq" id="WP_131830436.1">
    <property type="nucleotide sequence ID" value="NZ_MIJD01000212.1"/>
</dbReference>
<proteinExistence type="predicted"/>
<dbReference type="Proteomes" id="UP000191039">
    <property type="component" value="Unassembled WGS sequence"/>
</dbReference>
<feature type="non-terminal residue" evidence="2">
    <location>
        <position position="1"/>
    </location>
</feature>
<protein>
    <submittedName>
        <fullName evidence="2">Carboxylesterase</fullName>
    </submittedName>
</protein>
<dbReference type="AlphaFoldDB" id="A0A1T3WDY2"/>
<dbReference type="InterPro" id="IPR010621">
    <property type="entry name" value="DUF1214"/>
</dbReference>
<gene>
    <name evidence="2" type="ORF">BV510_18790</name>
</gene>
<evidence type="ECO:0000313" key="3">
    <source>
        <dbReference type="Proteomes" id="UP000191039"/>
    </source>
</evidence>
<comment type="caution">
    <text evidence="2">The sequence shown here is derived from an EMBL/GenBank/DDBJ whole genome shotgun (WGS) entry which is preliminary data.</text>
</comment>
<reference evidence="2 3" key="1">
    <citation type="submission" date="2016-09" db="EMBL/GenBank/DDBJ databases">
        <title>genome sequences of unsequenced Mycobacteria.</title>
        <authorList>
            <person name="Greninger A.L."/>
            <person name="Jerome K.R."/>
            <person name="Mcnair B."/>
            <person name="Wallis C."/>
            <person name="Fang F."/>
        </authorList>
    </citation>
    <scope>NUCLEOTIDE SEQUENCE [LARGE SCALE GENOMIC DNA]</scope>
    <source>
        <strain evidence="2 3">BM1</strain>
    </source>
</reference>
<accession>A0A1T3WDY2</accession>
<dbReference type="Gene3D" id="2.60.120.1600">
    <property type="match status" value="1"/>
</dbReference>
<organism evidence="2 3">
    <name type="scientific">Mycolicibacterium diernhoferi</name>
    <dbReference type="NCBI Taxonomy" id="1801"/>
    <lineage>
        <taxon>Bacteria</taxon>
        <taxon>Bacillati</taxon>
        <taxon>Actinomycetota</taxon>
        <taxon>Actinomycetes</taxon>
        <taxon>Mycobacteriales</taxon>
        <taxon>Mycobacteriaceae</taxon>
        <taxon>Mycolicibacterium</taxon>
    </lineage>
</organism>
<evidence type="ECO:0000259" key="1">
    <source>
        <dbReference type="Pfam" id="PF06742"/>
    </source>
</evidence>